<evidence type="ECO:0000313" key="2">
    <source>
        <dbReference type="EMBL" id="EME48530.1"/>
    </source>
</evidence>
<dbReference type="HOGENOM" id="CLU_731631_0_0_1"/>
<dbReference type="OrthoDB" id="10478817at2759"/>
<protein>
    <submittedName>
        <fullName evidence="2">Uncharacterized protein</fullName>
    </submittedName>
</protein>
<organism evidence="2 3">
    <name type="scientific">Dothistroma septosporum (strain NZE10 / CBS 128990)</name>
    <name type="common">Red band needle blight fungus</name>
    <name type="synonym">Mycosphaerella pini</name>
    <dbReference type="NCBI Taxonomy" id="675120"/>
    <lineage>
        <taxon>Eukaryota</taxon>
        <taxon>Fungi</taxon>
        <taxon>Dikarya</taxon>
        <taxon>Ascomycota</taxon>
        <taxon>Pezizomycotina</taxon>
        <taxon>Dothideomycetes</taxon>
        <taxon>Dothideomycetidae</taxon>
        <taxon>Mycosphaerellales</taxon>
        <taxon>Mycosphaerellaceae</taxon>
        <taxon>Dothistroma</taxon>
    </lineage>
</organism>
<reference evidence="2 3" key="2">
    <citation type="journal article" date="2012" name="PLoS Pathog.">
        <title>Diverse lifestyles and strategies of plant pathogenesis encoded in the genomes of eighteen Dothideomycetes fungi.</title>
        <authorList>
            <person name="Ohm R.A."/>
            <person name="Feau N."/>
            <person name="Henrissat B."/>
            <person name="Schoch C.L."/>
            <person name="Horwitz B.A."/>
            <person name="Barry K.W."/>
            <person name="Condon B.J."/>
            <person name="Copeland A.C."/>
            <person name="Dhillon B."/>
            <person name="Glaser F."/>
            <person name="Hesse C.N."/>
            <person name="Kosti I."/>
            <person name="LaButti K."/>
            <person name="Lindquist E.A."/>
            <person name="Lucas S."/>
            <person name="Salamov A.A."/>
            <person name="Bradshaw R.E."/>
            <person name="Ciuffetti L."/>
            <person name="Hamelin R.C."/>
            <person name="Kema G.H.J."/>
            <person name="Lawrence C."/>
            <person name="Scott J.A."/>
            <person name="Spatafora J.W."/>
            <person name="Turgeon B.G."/>
            <person name="de Wit P.J.G.M."/>
            <person name="Zhong S."/>
            <person name="Goodwin S.B."/>
            <person name="Grigoriev I.V."/>
        </authorList>
    </citation>
    <scope>NUCLEOTIDE SEQUENCE [LARGE SCALE GENOMIC DNA]</scope>
    <source>
        <strain evidence="3">NZE10 / CBS 128990</strain>
    </source>
</reference>
<sequence>MPRPKPTSHRSIAALHLHSNYQAEDSTQQFYHPGFDTNRLATMLRTPSSEPGFKHDSFLKEEDSDRDDSEEPKQNTQVPAQKQRHPHQIPGTFENVCKIERGTLTRHLKAFVHTSSKANDITPDQRNPMLWGLRERKLKELEDMGKLTIRTHPDRVAKGWTILDDELWVRKQFSAYINGSTVGTSFFAPTAKASRSERPVQRRDHNEGSDDHEDDQDDEELDLPGIKRGLLENGEMAVPRAGAAAARANIDVPAHLKLLDGKAVTRSFCFRSMLNETNGIAAIDGIQGVQRTWKWIEGRMVVWPAFENEVDSKEEKADSVFGDGEGDSGTKQPTEERVEIPTFLQGIDRATEKDMHGIKRPAEEVVVGEVAKKMKIEE</sequence>
<dbReference type="AlphaFoldDB" id="N1Q1K3"/>
<feature type="region of interest" description="Disordered" evidence="1">
    <location>
        <begin position="188"/>
        <end position="221"/>
    </location>
</feature>
<feature type="region of interest" description="Disordered" evidence="1">
    <location>
        <begin position="314"/>
        <end position="338"/>
    </location>
</feature>
<feature type="compositionally biased region" description="Basic and acidic residues" evidence="1">
    <location>
        <begin position="194"/>
        <end position="209"/>
    </location>
</feature>
<keyword evidence="3" id="KW-1185">Reference proteome</keyword>
<proteinExistence type="predicted"/>
<dbReference type="OMA" id="MVVWPAF"/>
<dbReference type="Proteomes" id="UP000016933">
    <property type="component" value="Unassembled WGS sequence"/>
</dbReference>
<name>N1Q1K3_DOTSN</name>
<reference evidence="3" key="1">
    <citation type="journal article" date="2012" name="PLoS Genet.">
        <title>The genomes of the fungal plant pathogens Cladosporium fulvum and Dothistroma septosporum reveal adaptation to different hosts and lifestyles but also signatures of common ancestry.</title>
        <authorList>
            <person name="de Wit P.J.G.M."/>
            <person name="van der Burgt A."/>
            <person name="Oekmen B."/>
            <person name="Stergiopoulos I."/>
            <person name="Abd-Elsalam K.A."/>
            <person name="Aerts A.L."/>
            <person name="Bahkali A.H."/>
            <person name="Beenen H.G."/>
            <person name="Chettri P."/>
            <person name="Cox M.P."/>
            <person name="Datema E."/>
            <person name="de Vries R.P."/>
            <person name="Dhillon B."/>
            <person name="Ganley A.R."/>
            <person name="Griffiths S.A."/>
            <person name="Guo Y."/>
            <person name="Hamelin R.C."/>
            <person name="Henrissat B."/>
            <person name="Kabir M.S."/>
            <person name="Jashni M.K."/>
            <person name="Kema G."/>
            <person name="Klaubauf S."/>
            <person name="Lapidus A."/>
            <person name="Levasseur A."/>
            <person name="Lindquist E."/>
            <person name="Mehrabi R."/>
            <person name="Ohm R.A."/>
            <person name="Owen T.J."/>
            <person name="Salamov A."/>
            <person name="Schwelm A."/>
            <person name="Schijlen E."/>
            <person name="Sun H."/>
            <person name="van den Burg H.A."/>
            <person name="van Ham R.C.H.J."/>
            <person name="Zhang S."/>
            <person name="Goodwin S.B."/>
            <person name="Grigoriev I.V."/>
            <person name="Collemare J."/>
            <person name="Bradshaw R.E."/>
        </authorList>
    </citation>
    <scope>NUCLEOTIDE SEQUENCE [LARGE SCALE GENOMIC DNA]</scope>
    <source>
        <strain evidence="3">NZE10 / CBS 128990</strain>
    </source>
</reference>
<feature type="region of interest" description="Disordered" evidence="1">
    <location>
        <begin position="45"/>
        <end position="89"/>
    </location>
</feature>
<dbReference type="EMBL" id="KB446535">
    <property type="protein sequence ID" value="EME48530.1"/>
    <property type="molecule type" value="Genomic_DNA"/>
</dbReference>
<gene>
    <name evidence="2" type="ORF">DOTSEDRAFT_19054</name>
</gene>
<feature type="compositionally biased region" description="Acidic residues" evidence="1">
    <location>
        <begin position="210"/>
        <end position="221"/>
    </location>
</feature>
<evidence type="ECO:0000313" key="3">
    <source>
        <dbReference type="Proteomes" id="UP000016933"/>
    </source>
</evidence>
<feature type="compositionally biased region" description="Basic and acidic residues" evidence="1">
    <location>
        <begin position="52"/>
        <end position="63"/>
    </location>
</feature>
<accession>N1Q1K3</accession>
<evidence type="ECO:0000256" key="1">
    <source>
        <dbReference type="SAM" id="MobiDB-lite"/>
    </source>
</evidence>